<evidence type="ECO:0000313" key="7">
    <source>
        <dbReference type="Proteomes" id="UP001140272"/>
    </source>
</evidence>
<evidence type="ECO:0000256" key="2">
    <source>
        <dbReference type="ARBA" id="ARBA00023002"/>
    </source>
</evidence>
<protein>
    <submittedName>
        <fullName evidence="4">NAD(P)H-quinone oxidoreductase</fullName>
    </submittedName>
</protein>
<dbReference type="Gene3D" id="3.90.180.10">
    <property type="entry name" value="Medium-chain alcohol dehydrogenases, catalytic domain"/>
    <property type="match status" value="1"/>
</dbReference>
<dbReference type="InterPro" id="IPR014189">
    <property type="entry name" value="Quinone_OxRdtase_PIG3"/>
</dbReference>
<dbReference type="Gene3D" id="3.40.50.720">
    <property type="entry name" value="NAD(P)-binding Rossmann-like Domain"/>
    <property type="match status" value="1"/>
</dbReference>
<dbReference type="Proteomes" id="UP001055159">
    <property type="component" value="Chromosome"/>
</dbReference>
<dbReference type="AlphaFoldDB" id="A0A9X2YB97"/>
<feature type="domain" description="Enoyl reductase (ER)" evidence="3">
    <location>
        <begin position="6"/>
        <end position="319"/>
    </location>
</feature>
<keyword evidence="6" id="KW-1185">Reference proteome</keyword>
<evidence type="ECO:0000256" key="1">
    <source>
        <dbReference type="ARBA" id="ARBA00022857"/>
    </source>
</evidence>
<dbReference type="GO" id="GO:0016651">
    <property type="term" value="F:oxidoreductase activity, acting on NAD(P)H"/>
    <property type="evidence" value="ECO:0007669"/>
    <property type="project" value="TreeGrafter"/>
</dbReference>
<dbReference type="PANTHER" id="PTHR48106:SF8">
    <property type="entry name" value="OS02G0805600 PROTEIN"/>
    <property type="match status" value="1"/>
</dbReference>
<evidence type="ECO:0000313" key="6">
    <source>
        <dbReference type="Proteomes" id="UP001055159"/>
    </source>
</evidence>
<reference evidence="4" key="1">
    <citation type="submission" date="2020-07" db="EMBL/GenBank/DDBJ databases">
        <authorList>
            <person name="Pettersson B.M.F."/>
            <person name="Behra P.R.K."/>
            <person name="Ramesh M."/>
            <person name="Das S."/>
            <person name="Dasgupta S."/>
            <person name="Kirsebom L.A."/>
        </authorList>
    </citation>
    <scope>NUCLEOTIDE SEQUENCE</scope>
    <source>
        <strain evidence="4">DSM 45406</strain>
    </source>
</reference>
<gene>
    <name evidence="4" type="ORF">H7H73_10405</name>
    <name evidence="5" type="ORF">MJO55_25810</name>
</gene>
<dbReference type="Pfam" id="PF08240">
    <property type="entry name" value="ADH_N"/>
    <property type="match status" value="1"/>
</dbReference>
<dbReference type="InterPro" id="IPR013154">
    <property type="entry name" value="ADH-like_N"/>
</dbReference>
<accession>A0A9X2YB97</accession>
<keyword evidence="1" id="KW-0521">NADP</keyword>
<sequence length="323" mass="33144">MRAIVADSGRLTWRTIPDVAPAPGEVLIRVTAAGVNRADLLQAAGNYPPPPGASDIIGLEVSGILEAVGDGVTNWSPGQQVCALLAGGGYAEYVAVPAGQVLPAPANVPLEHAAGLPEVACTVWSNVVMTAGLRPSQLLLVHGGASGIGTHAIQVARALGCRVAVTAGSRNKLELCAELGAEITIDYHSEDFVEAVRAAGGADVILDIMGAAYLDRNVDALAADGRLVIIGMQGGVKAELNIGKLLAKRGGVFATALRARPVDGPAGKSEIVARVRDEVWPLLADGQVRPVIGAEFPIAEAQAAHELLESGDVSGKVILRVRD</sequence>
<dbReference type="GO" id="GO:0070402">
    <property type="term" value="F:NADPH binding"/>
    <property type="evidence" value="ECO:0007669"/>
    <property type="project" value="TreeGrafter"/>
</dbReference>
<proteinExistence type="predicted"/>
<dbReference type="EMBL" id="CP092427">
    <property type="protein sequence ID" value="ULP36555.1"/>
    <property type="molecule type" value="Genomic_DNA"/>
</dbReference>
<evidence type="ECO:0000313" key="5">
    <source>
        <dbReference type="EMBL" id="ULP36555.1"/>
    </source>
</evidence>
<dbReference type="CDD" id="cd05276">
    <property type="entry name" value="p53_inducible_oxidoreductase"/>
    <property type="match status" value="1"/>
</dbReference>
<dbReference type="InterPro" id="IPR036291">
    <property type="entry name" value="NAD(P)-bd_dom_sf"/>
</dbReference>
<evidence type="ECO:0000259" key="3">
    <source>
        <dbReference type="SMART" id="SM00829"/>
    </source>
</evidence>
<reference evidence="5" key="3">
    <citation type="submission" date="2022-08" db="EMBL/GenBank/DDBJ databases">
        <title>Whole genome sequencing of non-tuberculosis mycobacteria type-strains.</title>
        <authorList>
            <person name="Igarashi Y."/>
            <person name="Osugi A."/>
            <person name="Mitarai S."/>
        </authorList>
    </citation>
    <scope>NUCLEOTIDE SEQUENCE</scope>
    <source>
        <strain evidence="5">JCM 16372</strain>
    </source>
</reference>
<keyword evidence="2" id="KW-0560">Oxidoreductase</keyword>
<dbReference type="InterPro" id="IPR011032">
    <property type="entry name" value="GroES-like_sf"/>
</dbReference>
<dbReference type="PANTHER" id="PTHR48106">
    <property type="entry name" value="QUINONE OXIDOREDUCTASE PIG3-RELATED"/>
    <property type="match status" value="1"/>
</dbReference>
<dbReference type="NCBIfam" id="TIGR02824">
    <property type="entry name" value="quinone_pig3"/>
    <property type="match status" value="1"/>
</dbReference>
<dbReference type="SUPFAM" id="SSF51735">
    <property type="entry name" value="NAD(P)-binding Rossmann-fold domains"/>
    <property type="match status" value="1"/>
</dbReference>
<organism evidence="4 7">
    <name type="scientific">Mycolicibacterium rufum</name>
    <dbReference type="NCBI Taxonomy" id="318424"/>
    <lineage>
        <taxon>Bacteria</taxon>
        <taxon>Bacillati</taxon>
        <taxon>Actinomycetota</taxon>
        <taxon>Actinomycetes</taxon>
        <taxon>Mycobacteriales</taxon>
        <taxon>Mycobacteriaceae</taxon>
        <taxon>Mycolicibacterium</taxon>
    </lineage>
</organism>
<dbReference type="InterPro" id="IPR013149">
    <property type="entry name" value="ADH-like_C"/>
</dbReference>
<dbReference type="RefSeq" id="WP_043413486.1">
    <property type="nucleotide sequence ID" value="NZ_CP092427.2"/>
</dbReference>
<dbReference type="Pfam" id="PF00107">
    <property type="entry name" value="ADH_zinc_N"/>
    <property type="match status" value="1"/>
</dbReference>
<dbReference type="SMART" id="SM00829">
    <property type="entry name" value="PKS_ER"/>
    <property type="match status" value="1"/>
</dbReference>
<dbReference type="EMBL" id="JACKRN010000375">
    <property type="protein sequence ID" value="MCV7070784.1"/>
    <property type="molecule type" value="Genomic_DNA"/>
</dbReference>
<evidence type="ECO:0000313" key="4">
    <source>
        <dbReference type="EMBL" id="MCV7070784.1"/>
    </source>
</evidence>
<reference evidence="4" key="2">
    <citation type="journal article" date="2022" name="BMC Genomics">
        <title>Comparative genome analysis of mycobacteria focusing on tRNA and non-coding RNA.</title>
        <authorList>
            <person name="Behra P.R.K."/>
            <person name="Pettersson B.M.F."/>
            <person name="Ramesh M."/>
            <person name="Das S."/>
            <person name="Dasgupta S."/>
            <person name="Kirsebom L.A."/>
        </authorList>
    </citation>
    <scope>NUCLEOTIDE SEQUENCE</scope>
    <source>
        <strain evidence="4">DSM 45406</strain>
    </source>
</reference>
<dbReference type="SUPFAM" id="SSF50129">
    <property type="entry name" value="GroES-like"/>
    <property type="match status" value="1"/>
</dbReference>
<name>A0A9X2YB97_9MYCO</name>
<dbReference type="InterPro" id="IPR020843">
    <property type="entry name" value="ER"/>
</dbReference>
<dbReference type="Proteomes" id="UP001140272">
    <property type="component" value="Unassembled WGS sequence"/>
</dbReference>